<dbReference type="AlphaFoldDB" id="K1Y490"/>
<dbReference type="RefSeq" id="XP_007289845.1">
    <property type="nucleotide sequence ID" value="XM_007289783.1"/>
</dbReference>
<dbReference type="HOGENOM" id="CLU_2210587_0_0_1"/>
<dbReference type="InParanoid" id="K1Y490"/>
<evidence type="ECO:0000313" key="2">
    <source>
        <dbReference type="EMBL" id="EKD20004.1"/>
    </source>
</evidence>
<sequence length="107" mass="11578">MAADTERVALLRPACCSAMMLERELSLCFGNELLVGKRICKIRSDVRETGRSPRRKSPSGSAEWLDRGLGVLSPSRAEPQLQARRVEAFVDADPELQPRGGVGGALG</sequence>
<organism evidence="2 3">
    <name type="scientific">Marssonina brunnea f. sp. multigermtubi (strain MB_m1)</name>
    <name type="common">Marssonina leaf spot fungus</name>
    <dbReference type="NCBI Taxonomy" id="1072389"/>
    <lineage>
        <taxon>Eukaryota</taxon>
        <taxon>Fungi</taxon>
        <taxon>Dikarya</taxon>
        <taxon>Ascomycota</taxon>
        <taxon>Pezizomycotina</taxon>
        <taxon>Leotiomycetes</taxon>
        <taxon>Helotiales</taxon>
        <taxon>Drepanopezizaceae</taxon>
        <taxon>Drepanopeziza</taxon>
    </lineage>
</organism>
<dbReference type="GeneID" id="18757891"/>
<protein>
    <submittedName>
        <fullName evidence="2">Uncharacterized protein</fullName>
    </submittedName>
</protein>
<dbReference type="KEGG" id="mbe:MBM_01956"/>
<accession>K1Y490</accession>
<keyword evidence="3" id="KW-1185">Reference proteome</keyword>
<evidence type="ECO:0000256" key="1">
    <source>
        <dbReference type="SAM" id="MobiDB-lite"/>
    </source>
</evidence>
<feature type="region of interest" description="Disordered" evidence="1">
    <location>
        <begin position="46"/>
        <end position="66"/>
    </location>
</feature>
<name>K1Y490_MARBU</name>
<gene>
    <name evidence="2" type="ORF">MBM_01956</name>
</gene>
<evidence type="ECO:0000313" key="3">
    <source>
        <dbReference type="Proteomes" id="UP000006753"/>
    </source>
</evidence>
<proteinExistence type="predicted"/>
<dbReference type="EMBL" id="JH921430">
    <property type="protein sequence ID" value="EKD20004.1"/>
    <property type="molecule type" value="Genomic_DNA"/>
</dbReference>
<dbReference type="Proteomes" id="UP000006753">
    <property type="component" value="Unassembled WGS sequence"/>
</dbReference>
<reference evidence="2 3" key="1">
    <citation type="journal article" date="2012" name="BMC Genomics">
        <title>Sequencing the genome of Marssonina brunnea reveals fungus-poplar co-evolution.</title>
        <authorList>
            <person name="Zhu S."/>
            <person name="Cao Y.-Z."/>
            <person name="Jiang C."/>
            <person name="Tan B.-Y."/>
            <person name="Wang Z."/>
            <person name="Feng S."/>
            <person name="Zhang L."/>
            <person name="Su X.-H."/>
            <person name="Brejova B."/>
            <person name="Vinar T."/>
            <person name="Xu M."/>
            <person name="Wang M.-X."/>
            <person name="Zhang S.-G."/>
            <person name="Huang M.-R."/>
            <person name="Wu R."/>
            <person name="Zhou Y."/>
        </authorList>
    </citation>
    <scope>NUCLEOTIDE SEQUENCE [LARGE SCALE GENOMIC DNA]</scope>
    <source>
        <strain evidence="2 3">MB_m1</strain>
    </source>
</reference>